<dbReference type="EMBL" id="JACOGF010000005">
    <property type="protein sequence ID" value="MBC3918149.1"/>
    <property type="molecule type" value="Genomic_DNA"/>
</dbReference>
<protein>
    <submittedName>
        <fullName evidence="4">Lytic murein transglycosylase B</fullName>
    </submittedName>
</protein>
<evidence type="ECO:0000256" key="1">
    <source>
        <dbReference type="SAM" id="MobiDB-lite"/>
    </source>
</evidence>
<dbReference type="NCBIfam" id="TIGR02282">
    <property type="entry name" value="MltB"/>
    <property type="match status" value="1"/>
</dbReference>
<dbReference type="PANTHER" id="PTHR30163">
    <property type="entry name" value="MEMBRANE-BOUND LYTIC MUREIN TRANSGLYCOSYLASE B"/>
    <property type="match status" value="1"/>
</dbReference>
<dbReference type="Gene3D" id="1.10.530.10">
    <property type="match status" value="1"/>
</dbReference>
<comment type="caution">
    <text evidence="4">The sequence shown here is derived from an EMBL/GenBank/DDBJ whole genome shotgun (WGS) entry which is preliminary data.</text>
</comment>
<dbReference type="CDD" id="cd13399">
    <property type="entry name" value="Slt35-like"/>
    <property type="match status" value="1"/>
</dbReference>
<dbReference type="InterPro" id="IPR043426">
    <property type="entry name" value="MltB-like"/>
</dbReference>
<dbReference type="Proteomes" id="UP000650424">
    <property type="component" value="Unassembled WGS sequence"/>
</dbReference>
<evidence type="ECO:0000259" key="3">
    <source>
        <dbReference type="Pfam" id="PF13406"/>
    </source>
</evidence>
<dbReference type="InterPro" id="IPR011757">
    <property type="entry name" value="Lytic_transglycosylase_MltB"/>
</dbReference>
<evidence type="ECO:0000256" key="2">
    <source>
        <dbReference type="SAM" id="SignalP"/>
    </source>
</evidence>
<feature type="domain" description="Transglycosylase SLT" evidence="3">
    <location>
        <begin position="68"/>
        <end position="370"/>
    </location>
</feature>
<dbReference type="RefSeq" id="WP_186947422.1">
    <property type="nucleotide sequence ID" value="NZ_JACOGF010000005.1"/>
</dbReference>
<dbReference type="InterPro" id="IPR031304">
    <property type="entry name" value="SLT_2"/>
</dbReference>
<organism evidence="4 5">
    <name type="scientific">Undibacterium hunanense</name>
    <dbReference type="NCBI Taxonomy" id="2762292"/>
    <lineage>
        <taxon>Bacteria</taxon>
        <taxon>Pseudomonadati</taxon>
        <taxon>Pseudomonadota</taxon>
        <taxon>Betaproteobacteria</taxon>
        <taxon>Burkholderiales</taxon>
        <taxon>Oxalobacteraceae</taxon>
        <taxon>Undibacterium</taxon>
    </lineage>
</organism>
<feature type="chain" id="PRO_5045244144" evidence="2">
    <location>
        <begin position="29"/>
        <end position="379"/>
    </location>
</feature>
<accession>A0ABR6ZRB7</accession>
<name>A0ABR6ZRB7_9BURK</name>
<keyword evidence="5" id="KW-1185">Reference proteome</keyword>
<dbReference type="PANTHER" id="PTHR30163:SF9">
    <property type="entry name" value="MEMBRANE-BOUND LYTIC MUREIN TRANSGLYCOSYLASE B"/>
    <property type="match status" value="1"/>
</dbReference>
<keyword evidence="2" id="KW-0732">Signal</keyword>
<dbReference type="SUPFAM" id="SSF53955">
    <property type="entry name" value="Lysozyme-like"/>
    <property type="match status" value="1"/>
</dbReference>
<dbReference type="Gene3D" id="1.10.8.350">
    <property type="entry name" value="Bacterial muramidase"/>
    <property type="match status" value="1"/>
</dbReference>
<gene>
    <name evidence="4" type="primary">mltB</name>
    <name evidence="4" type="ORF">H8L32_11730</name>
</gene>
<proteinExistence type="predicted"/>
<sequence length="379" mass="41703">MKSSYSSVTGRLLTLVVSSLLIAPHAQATATKKPRKTSTAASASSSSDNTSGKSTSIKKEDVHFDQWKEVSAFIGKMVSKHGFVEADLIATFKQVRYVEQTRQLMRPAPPGKPKNWKAYRARFVEPYRIDAGVAFWDKYADDLARAEQQYGVPAEIIVGIIGVETIFGKQTGNFRVMDALTTLAFDYPDTPTRDARMQFFQSELENMLLMARESSLDPFVFKGSYAGAIGWPQFMPGSIRKYAVDFDGDGKINLTDSPVDAIGSVAHYLAEHGWKKNVPVAFPATLLSHDKSEALTAAIGKGLAASFQLQELKTLVSTASSDAPTNVLYGLIDLQNGTDATEYWLGTDNFYAITRYNRSYFYAMSVFDLGRVIAAARGK</sequence>
<feature type="compositionally biased region" description="Low complexity" evidence="1">
    <location>
        <begin position="37"/>
        <end position="55"/>
    </location>
</feature>
<feature type="signal peptide" evidence="2">
    <location>
        <begin position="1"/>
        <end position="28"/>
    </location>
</feature>
<reference evidence="4 5" key="1">
    <citation type="submission" date="2020-08" db="EMBL/GenBank/DDBJ databases">
        <title>Novel species isolated from subtropical streams in China.</title>
        <authorList>
            <person name="Lu H."/>
        </authorList>
    </citation>
    <scope>NUCLEOTIDE SEQUENCE [LARGE SCALE GENOMIC DNA]</scope>
    <source>
        <strain evidence="4 5">CY18W</strain>
    </source>
</reference>
<evidence type="ECO:0000313" key="4">
    <source>
        <dbReference type="EMBL" id="MBC3918149.1"/>
    </source>
</evidence>
<evidence type="ECO:0000313" key="5">
    <source>
        <dbReference type="Proteomes" id="UP000650424"/>
    </source>
</evidence>
<dbReference type="Pfam" id="PF13406">
    <property type="entry name" value="SLT_2"/>
    <property type="match status" value="1"/>
</dbReference>
<dbReference type="InterPro" id="IPR023346">
    <property type="entry name" value="Lysozyme-like_dom_sf"/>
</dbReference>
<feature type="region of interest" description="Disordered" evidence="1">
    <location>
        <begin position="27"/>
        <end position="58"/>
    </location>
</feature>